<dbReference type="Pfam" id="PF13960">
    <property type="entry name" value="DUF4218"/>
    <property type="match status" value="1"/>
</dbReference>
<reference evidence="2" key="2">
    <citation type="journal article" date="2024" name="Plant">
        <title>Genomic evolution and insights into agronomic trait innovations of Sesamum species.</title>
        <authorList>
            <person name="Miao H."/>
            <person name="Wang L."/>
            <person name="Qu L."/>
            <person name="Liu H."/>
            <person name="Sun Y."/>
            <person name="Le M."/>
            <person name="Wang Q."/>
            <person name="Wei S."/>
            <person name="Zheng Y."/>
            <person name="Lin W."/>
            <person name="Duan Y."/>
            <person name="Cao H."/>
            <person name="Xiong S."/>
            <person name="Wang X."/>
            <person name="Wei L."/>
            <person name="Li C."/>
            <person name="Ma Q."/>
            <person name="Ju M."/>
            <person name="Zhao R."/>
            <person name="Li G."/>
            <person name="Mu C."/>
            <person name="Tian Q."/>
            <person name="Mei H."/>
            <person name="Zhang T."/>
            <person name="Gao T."/>
            <person name="Zhang H."/>
        </authorList>
    </citation>
    <scope>NUCLEOTIDE SEQUENCE</scope>
    <source>
        <strain evidence="2">KEN1</strain>
    </source>
</reference>
<sequence>MPDVNKLQEMEGRVAIILCNLEKIFLLAFFDLMEHLIVHLPYEPCVGGSMQYSWMYPFE</sequence>
<dbReference type="PANTHER" id="PTHR48258">
    <property type="entry name" value="DUF4218 DOMAIN-CONTAINING PROTEIN-RELATED"/>
    <property type="match status" value="1"/>
</dbReference>
<reference evidence="2" key="1">
    <citation type="submission" date="2020-06" db="EMBL/GenBank/DDBJ databases">
        <authorList>
            <person name="Li T."/>
            <person name="Hu X."/>
            <person name="Zhang T."/>
            <person name="Song X."/>
            <person name="Zhang H."/>
            <person name="Dai N."/>
            <person name="Sheng W."/>
            <person name="Hou X."/>
            <person name="Wei L."/>
        </authorList>
    </citation>
    <scope>NUCLEOTIDE SEQUENCE</scope>
    <source>
        <strain evidence="2">KEN1</strain>
        <tissue evidence="2">Leaf</tissue>
    </source>
</reference>
<dbReference type="InterPro" id="IPR025452">
    <property type="entry name" value="DUF4218"/>
</dbReference>
<feature type="domain" description="DUF4218" evidence="1">
    <location>
        <begin position="5"/>
        <end position="59"/>
    </location>
</feature>
<evidence type="ECO:0000259" key="1">
    <source>
        <dbReference type="Pfam" id="PF13960"/>
    </source>
</evidence>
<dbReference type="AlphaFoldDB" id="A0AAW2VFJ3"/>
<evidence type="ECO:0000313" key="2">
    <source>
        <dbReference type="EMBL" id="KAL0428031.1"/>
    </source>
</evidence>
<gene>
    <name evidence="2" type="ORF">Slati_2977900</name>
</gene>
<protein>
    <recommendedName>
        <fullName evidence="1">DUF4218 domain-containing protein</fullName>
    </recommendedName>
</protein>
<dbReference type="EMBL" id="JACGWN010000010">
    <property type="protein sequence ID" value="KAL0428031.1"/>
    <property type="molecule type" value="Genomic_DNA"/>
</dbReference>
<proteinExistence type="predicted"/>
<dbReference type="PANTHER" id="PTHR48258:SF3">
    <property type="entry name" value="FK506-BINDING PROTEIN 4-LIKE ISOFORM X1"/>
    <property type="match status" value="1"/>
</dbReference>
<comment type="caution">
    <text evidence="2">The sequence shown here is derived from an EMBL/GenBank/DDBJ whole genome shotgun (WGS) entry which is preliminary data.</text>
</comment>
<accession>A0AAW2VFJ3</accession>
<feature type="non-terminal residue" evidence="2">
    <location>
        <position position="59"/>
    </location>
</feature>
<name>A0AAW2VFJ3_9LAMI</name>
<organism evidence="2">
    <name type="scientific">Sesamum latifolium</name>
    <dbReference type="NCBI Taxonomy" id="2727402"/>
    <lineage>
        <taxon>Eukaryota</taxon>
        <taxon>Viridiplantae</taxon>
        <taxon>Streptophyta</taxon>
        <taxon>Embryophyta</taxon>
        <taxon>Tracheophyta</taxon>
        <taxon>Spermatophyta</taxon>
        <taxon>Magnoliopsida</taxon>
        <taxon>eudicotyledons</taxon>
        <taxon>Gunneridae</taxon>
        <taxon>Pentapetalae</taxon>
        <taxon>asterids</taxon>
        <taxon>lamiids</taxon>
        <taxon>Lamiales</taxon>
        <taxon>Pedaliaceae</taxon>
        <taxon>Sesamum</taxon>
    </lineage>
</organism>